<keyword evidence="1" id="KW-0472">Membrane</keyword>
<evidence type="ECO:0000256" key="1">
    <source>
        <dbReference type="SAM" id="Phobius"/>
    </source>
</evidence>
<evidence type="ECO:0000313" key="4">
    <source>
        <dbReference type="Proteomes" id="UP000250234"/>
    </source>
</evidence>
<keyword evidence="1" id="KW-1133">Transmembrane helix</keyword>
<dbReference type="PANTHER" id="PTHR38812:SF2">
    <property type="entry name" value="MU-LIKE PROPHAGE FLUMU PROTEIN GP42"/>
    <property type="match status" value="1"/>
</dbReference>
<dbReference type="NCBIfam" id="TIGR02675">
    <property type="entry name" value="tape_meas_nterm"/>
    <property type="match status" value="1"/>
</dbReference>
<dbReference type="PANTHER" id="PTHR38812">
    <property type="entry name" value="MU-LIKE PROPHAGE FLUMU PROTEIN GP42"/>
    <property type="match status" value="1"/>
</dbReference>
<feature type="domain" description="Tape measure protein N-terminal" evidence="2">
    <location>
        <begin position="105"/>
        <end position="286"/>
    </location>
</feature>
<reference evidence="3 4" key="1">
    <citation type="submission" date="2018-06" db="EMBL/GenBank/DDBJ databases">
        <authorList>
            <consortium name="Pathogen Informatics"/>
            <person name="Doyle S."/>
        </authorList>
    </citation>
    <scope>NUCLEOTIDE SEQUENCE [LARGE SCALE GENOMIC DNA]</scope>
    <source>
        <strain evidence="3 4">NCTC8081</strain>
    </source>
</reference>
<evidence type="ECO:0000313" key="3">
    <source>
        <dbReference type="EMBL" id="SQC85399.1"/>
    </source>
</evidence>
<dbReference type="EMBL" id="UAWO01000006">
    <property type="protein sequence ID" value="SQC85399.1"/>
    <property type="molecule type" value="Genomic_DNA"/>
</dbReference>
<accession>A0A2X3KGL9</accession>
<dbReference type="InterPro" id="IPR013491">
    <property type="entry name" value="Tape_meas_N"/>
</dbReference>
<dbReference type="Pfam" id="PF20155">
    <property type="entry name" value="TMP_3"/>
    <property type="match status" value="1"/>
</dbReference>
<organism evidence="3 4">
    <name type="scientific">Clostridium perfringens</name>
    <dbReference type="NCBI Taxonomy" id="1502"/>
    <lineage>
        <taxon>Bacteria</taxon>
        <taxon>Bacillati</taxon>
        <taxon>Bacillota</taxon>
        <taxon>Clostridia</taxon>
        <taxon>Eubacteriales</taxon>
        <taxon>Clostridiaceae</taxon>
        <taxon>Clostridium</taxon>
    </lineage>
</organism>
<name>A0A2X3KGL9_CLOPF</name>
<dbReference type="RefSeq" id="WP_242979211.1">
    <property type="nucleotide sequence ID" value="NZ_CATNYA010000031.1"/>
</dbReference>
<evidence type="ECO:0000259" key="2">
    <source>
        <dbReference type="Pfam" id="PF20155"/>
    </source>
</evidence>
<dbReference type="InterPro" id="IPR053058">
    <property type="entry name" value="Mulikevirus_tape_measure"/>
</dbReference>
<feature type="transmembrane region" description="Helical" evidence="1">
    <location>
        <begin position="498"/>
        <end position="514"/>
    </location>
</feature>
<keyword evidence="1" id="KW-0812">Transmembrane</keyword>
<feature type="transmembrane region" description="Helical" evidence="1">
    <location>
        <begin position="385"/>
        <end position="403"/>
    </location>
</feature>
<feature type="transmembrane region" description="Helical" evidence="1">
    <location>
        <begin position="415"/>
        <end position="444"/>
    </location>
</feature>
<gene>
    <name evidence="3" type="ORF">NCTC8081_03192</name>
</gene>
<protein>
    <submittedName>
        <fullName evidence="3">TP901 family phage tail tape measure protein</fullName>
    </submittedName>
</protein>
<dbReference type="AlphaFoldDB" id="A0A2X3KGL9"/>
<proteinExistence type="predicted"/>
<sequence>MIIISDGTIIIDTKLDNNGVEKGVGDIRKQAAKLANEYKKAGMSSSEAWKKAWSEIGRESSNGTKKVKADMESIASLARKCAGILAGAFVIDKIKDFTSSVYKTGIEYNALSEQAQVAWSTILGSHEAASKMMAEITDYAAKTPFSKMGVDTMTKQLTNAGFEGQAVFDQLTKIGDMGSAFGIQEDSLREMVRQYAQVQQAQVAYTEDLNILQDRGIPIYKALGEVMVVPVSQVKKLASQGKVTADVYNKAIDSMANKTKGAMEAQSQTFNGMMSTLEDNLSILWGYLTKDWFNNMKNSLSSFLPKLEDFVTLVGTDGFTGAINQMLPQLSPLVNLFSDIGSLLSTVVIPALLGFGGWVAEHIQPIAFLATVIGSVALGFKAYSIISGVIALVQGLAAVFGLLEAETLGEAAAQWAVNLAFLACPITWIVIGIGLLVGAFIYLWTTSEGFRNFWIGMWEAVKGACIAAWNGISHFFTETIPNAFKKVINFFKEDWKEILLFIVNPFVGAFALAYKHCEGFRNFIDNLVNSIKDFFVNGFEYIKNSIIQWGVDALATFKNWGDNVWNFFTQTIPNWIQSIANWFSELPHHIGFALGFVVTKLIMWGVDMFNYITTNVPIWIDNITNWFAQLPGRIWTWLVDSLNKVKAWGLEMGAKATQIASEFLVNTGTWLSQLPGRIWTYLTDSFNKVKQWGFDMGVKAGQIAAEFLNNTIDYFSKLPGRIWTWLSDTVSKVRTWGGDLWNAGVNSAKQLVDSVVDTVEAIPGKMLDIGRHIVEGETIRPSL</sequence>
<dbReference type="Proteomes" id="UP000250234">
    <property type="component" value="Unassembled WGS sequence"/>
</dbReference>